<feature type="transmembrane region" description="Helical" evidence="6">
    <location>
        <begin position="21"/>
        <end position="43"/>
    </location>
</feature>
<gene>
    <name evidence="7" type="ORF">VE25_11465</name>
</gene>
<feature type="transmembrane region" description="Helical" evidence="6">
    <location>
        <begin position="139"/>
        <end position="158"/>
    </location>
</feature>
<proteinExistence type="predicted"/>
<dbReference type="InterPro" id="IPR050833">
    <property type="entry name" value="Poly_Biosynth_Transport"/>
</dbReference>
<dbReference type="AlphaFoldDB" id="A0A0F5FSE8"/>
<feature type="transmembrane region" description="Helical" evidence="6">
    <location>
        <begin position="170"/>
        <end position="190"/>
    </location>
</feature>
<evidence type="ECO:0000313" key="8">
    <source>
        <dbReference type="Proteomes" id="UP000033632"/>
    </source>
</evidence>
<name>A0A0F5FSE8_9HYPH</name>
<keyword evidence="2" id="KW-1003">Cell membrane</keyword>
<feature type="transmembrane region" description="Helical" evidence="6">
    <location>
        <begin position="102"/>
        <end position="127"/>
    </location>
</feature>
<sequence>MNTSDTSTTAGEDVTRSYREILRATAMTGGAFVVVLCLSMLRMKLVALALGPDGIGFVGLLTAVLDVAIAVAGLGIQASGVRQIAESVGKNDQRSIASVVRAVRWASWVTGLAGAGLVALLALPISSLTFGTPAHGTDMMVLALAVLLRLLAAGQASVLQGSRRIGDLAIINIFGALAATVAMVPAAHFWGEAGMAGALLAASAGHLAVSGWFARKVQFAERPSWGETRSELPALLKMGAAFMVSGLVTFGVAYFMRIIVLRHGGIAEAGLYQAAWAIASLYASFVLQAMSTDFYPRLTGLQNATDANRLVNEQAQVSVLLAGPGMIATITLAPLVLALFYSPEFGEAAATLRWMCLGMALRLIAWPLGFIVLARGAQRIFFWTEIAAGAVHVGLALVLVPIWGTTGAGMAFCGLYVWHAALIYFIVRRYFGFEIDERTLRFSAECLGATIVAFAGVCLLPFWPGIVLGLLLLGWSSLRALRTILPLLAPLAGLSRKLGRVRPN</sequence>
<feature type="transmembrane region" description="Helical" evidence="6">
    <location>
        <begin position="409"/>
        <end position="427"/>
    </location>
</feature>
<evidence type="ECO:0000256" key="3">
    <source>
        <dbReference type="ARBA" id="ARBA00022692"/>
    </source>
</evidence>
<dbReference type="PANTHER" id="PTHR30250:SF11">
    <property type="entry name" value="O-ANTIGEN TRANSPORTER-RELATED"/>
    <property type="match status" value="1"/>
</dbReference>
<organism evidence="7 8">
    <name type="scientific">Devosia geojensis</name>
    <dbReference type="NCBI Taxonomy" id="443610"/>
    <lineage>
        <taxon>Bacteria</taxon>
        <taxon>Pseudomonadati</taxon>
        <taxon>Pseudomonadota</taxon>
        <taxon>Alphaproteobacteria</taxon>
        <taxon>Hyphomicrobiales</taxon>
        <taxon>Devosiaceae</taxon>
        <taxon>Devosia</taxon>
    </lineage>
</organism>
<feature type="transmembrane region" description="Helical" evidence="6">
    <location>
        <begin position="380"/>
        <end position="403"/>
    </location>
</feature>
<dbReference type="STRING" id="443610.VE25_11465"/>
<keyword evidence="8" id="KW-1185">Reference proteome</keyword>
<protein>
    <submittedName>
        <fullName evidence="7">Uncharacterized protein</fullName>
    </submittedName>
</protein>
<feature type="transmembrane region" description="Helical" evidence="6">
    <location>
        <begin position="196"/>
        <end position="214"/>
    </location>
</feature>
<dbReference type="InterPro" id="IPR044550">
    <property type="entry name" value="WzxE"/>
</dbReference>
<evidence type="ECO:0000313" key="7">
    <source>
        <dbReference type="EMBL" id="KKB11799.1"/>
    </source>
</evidence>
<feature type="transmembrane region" description="Helical" evidence="6">
    <location>
        <begin position="317"/>
        <end position="340"/>
    </location>
</feature>
<dbReference type="EMBL" id="JZEX01000108">
    <property type="protein sequence ID" value="KKB11799.1"/>
    <property type="molecule type" value="Genomic_DNA"/>
</dbReference>
<feature type="transmembrane region" description="Helical" evidence="6">
    <location>
        <begin position="55"/>
        <end position="81"/>
    </location>
</feature>
<evidence type="ECO:0000256" key="1">
    <source>
        <dbReference type="ARBA" id="ARBA00004651"/>
    </source>
</evidence>
<feature type="transmembrane region" description="Helical" evidence="6">
    <location>
        <begin position="352"/>
        <end position="373"/>
    </location>
</feature>
<dbReference type="GO" id="GO:0009246">
    <property type="term" value="P:enterobacterial common antigen biosynthetic process"/>
    <property type="evidence" value="ECO:0007669"/>
    <property type="project" value="InterPro"/>
</dbReference>
<comment type="subcellular location">
    <subcellularLocation>
        <location evidence="1">Cell membrane</location>
        <topology evidence="1">Multi-pass membrane protein</topology>
    </subcellularLocation>
</comment>
<feature type="transmembrane region" description="Helical" evidence="6">
    <location>
        <begin position="276"/>
        <end position="296"/>
    </location>
</feature>
<feature type="transmembrane region" description="Helical" evidence="6">
    <location>
        <begin position="447"/>
        <end position="474"/>
    </location>
</feature>
<dbReference type="GO" id="GO:0005886">
    <property type="term" value="C:plasma membrane"/>
    <property type="evidence" value="ECO:0007669"/>
    <property type="project" value="UniProtKB-SubCell"/>
</dbReference>
<keyword evidence="3 6" id="KW-0812">Transmembrane</keyword>
<evidence type="ECO:0000256" key="6">
    <source>
        <dbReference type="SAM" id="Phobius"/>
    </source>
</evidence>
<evidence type="ECO:0000256" key="2">
    <source>
        <dbReference type="ARBA" id="ARBA00022475"/>
    </source>
</evidence>
<dbReference type="PATRIC" id="fig|443610.3.peg.497"/>
<comment type="caution">
    <text evidence="7">The sequence shown here is derived from an EMBL/GenBank/DDBJ whole genome shotgun (WGS) entry which is preliminary data.</text>
</comment>
<reference evidence="7 8" key="1">
    <citation type="submission" date="2015-03" db="EMBL/GenBank/DDBJ databases">
        <authorList>
            <person name="Hassan Y.I."/>
            <person name="Lepp D."/>
            <person name="Li X.-Z."/>
            <person name="Zhou T."/>
        </authorList>
    </citation>
    <scope>NUCLEOTIDE SEQUENCE [LARGE SCALE GENOMIC DNA]</scope>
    <source>
        <strain evidence="7 8">BD-c194</strain>
    </source>
</reference>
<dbReference type="PANTHER" id="PTHR30250">
    <property type="entry name" value="PST FAMILY PREDICTED COLANIC ACID TRANSPORTER"/>
    <property type="match status" value="1"/>
</dbReference>
<keyword evidence="5 6" id="KW-0472">Membrane</keyword>
<evidence type="ECO:0000256" key="4">
    <source>
        <dbReference type="ARBA" id="ARBA00022989"/>
    </source>
</evidence>
<dbReference type="CDD" id="cd13125">
    <property type="entry name" value="MATE_like_10"/>
    <property type="match status" value="1"/>
</dbReference>
<dbReference type="Proteomes" id="UP000033632">
    <property type="component" value="Unassembled WGS sequence"/>
</dbReference>
<dbReference type="Pfam" id="PF13440">
    <property type="entry name" value="Polysacc_synt_3"/>
    <property type="match status" value="1"/>
</dbReference>
<keyword evidence="4 6" id="KW-1133">Transmembrane helix</keyword>
<accession>A0A0F5FSE8</accession>
<feature type="transmembrane region" description="Helical" evidence="6">
    <location>
        <begin position="235"/>
        <end position="256"/>
    </location>
</feature>
<evidence type="ECO:0000256" key="5">
    <source>
        <dbReference type="ARBA" id="ARBA00023136"/>
    </source>
</evidence>